<reference evidence="2 3" key="1">
    <citation type="submission" date="2011-02" db="EMBL/GenBank/DDBJ databases">
        <title>The Genome Sequence of Sphaeroforma arctica JP610.</title>
        <authorList>
            <consortium name="The Broad Institute Genome Sequencing Platform"/>
            <person name="Russ C."/>
            <person name="Cuomo C."/>
            <person name="Young S.K."/>
            <person name="Zeng Q."/>
            <person name="Gargeya S."/>
            <person name="Alvarado L."/>
            <person name="Berlin A."/>
            <person name="Chapman S.B."/>
            <person name="Chen Z."/>
            <person name="Freedman E."/>
            <person name="Gellesch M."/>
            <person name="Goldberg J."/>
            <person name="Griggs A."/>
            <person name="Gujja S."/>
            <person name="Heilman E."/>
            <person name="Heiman D."/>
            <person name="Howarth C."/>
            <person name="Mehta T."/>
            <person name="Neiman D."/>
            <person name="Pearson M."/>
            <person name="Roberts A."/>
            <person name="Saif S."/>
            <person name="Shea T."/>
            <person name="Shenoy N."/>
            <person name="Sisk P."/>
            <person name="Stolte C."/>
            <person name="Sykes S."/>
            <person name="White J."/>
            <person name="Yandava C."/>
            <person name="Burger G."/>
            <person name="Gray M.W."/>
            <person name="Holland P.W.H."/>
            <person name="King N."/>
            <person name="Lang F.B.F."/>
            <person name="Roger A.J."/>
            <person name="Ruiz-Trillo I."/>
            <person name="Haas B."/>
            <person name="Nusbaum C."/>
            <person name="Birren B."/>
        </authorList>
    </citation>
    <scope>NUCLEOTIDE SEQUENCE [LARGE SCALE GENOMIC DNA]</scope>
    <source>
        <strain evidence="2 3">JP610</strain>
    </source>
</reference>
<proteinExistence type="predicted"/>
<feature type="non-terminal residue" evidence="2">
    <location>
        <position position="1"/>
    </location>
</feature>
<feature type="region of interest" description="Disordered" evidence="1">
    <location>
        <begin position="25"/>
        <end position="45"/>
    </location>
</feature>
<keyword evidence="3" id="KW-1185">Reference proteome</keyword>
<evidence type="ECO:0000256" key="1">
    <source>
        <dbReference type="SAM" id="MobiDB-lite"/>
    </source>
</evidence>
<gene>
    <name evidence="2" type="ORF">SARC_15449</name>
</gene>
<evidence type="ECO:0000313" key="3">
    <source>
        <dbReference type="Proteomes" id="UP000054560"/>
    </source>
</evidence>
<dbReference type="AlphaFoldDB" id="A0A0L0F5Y7"/>
<accession>A0A0L0F5Y7</accession>
<protein>
    <submittedName>
        <fullName evidence="2">Uncharacterized protein</fullName>
    </submittedName>
</protein>
<evidence type="ECO:0000313" key="2">
    <source>
        <dbReference type="EMBL" id="KNC72001.1"/>
    </source>
</evidence>
<feature type="non-terminal residue" evidence="2">
    <location>
        <position position="78"/>
    </location>
</feature>
<sequence>YNRRNKKHRLGESLWGSHYTWRAGAKQGRQNHQHTNIRGQSECSEQPRGYLRVFGDSGRRQSVRVGWAYRQHPGQPQS</sequence>
<name>A0A0L0F5Y7_9EUKA</name>
<dbReference type="GeneID" id="25915953"/>
<dbReference type="Proteomes" id="UP000054560">
    <property type="component" value="Unassembled WGS sequence"/>
</dbReference>
<dbReference type="RefSeq" id="XP_014145903.1">
    <property type="nucleotide sequence ID" value="XM_014290428.1"/>
</dbReference>
<feature type="compositionally biased region" description="Polar residues" evidence="1">
    <location>
        <begin position="28"/>
        <end position="44"/>
    </location>
</feature>
<dbReference type="EMBL" id="KQ247732">
    <property type="protein sequence ID" value="KNC72001.1"/>
    <property type="molecule type" value="Genomic_DNA"/>
</dbReference>
<organism evidence="2 3">
    <name type="scientific">Sphaeroforma arctica JP610</name>
    <dbReference type="NCBI Taxonomy" id="667725"/>
    <lineage>
        <taxon>Eukaryota</taxon>
        <taxon>Ichthyosporea</taxon>
        <taxon>Ichthyophonida</taxon>
        <taxon>Sphaeroforma</taxon>
    </lineage>
</organism>